<dbReference type="Proteomes" id="UP000184292">
    <property type="component" value="Unassembled WGS sequence"/>
</dbReference>
<accession>A0A1M6HQQ9</accession>
<dbReference type="PROSITE" id="PS51257">
    <property type="entry name" value="PROKAR_LIPOPROTEIN"/>
    <property type="match status" value="1"/>
</dbReference>
<keyword evidence="2" id="KW-1185">Reference proteome</keyword>
<name>A0A1M6HQQ9_9RHOB</name>
<sequence>MKKVTLLVGTLILAGCSGTMQGVIRGEGTPVQFSYEQGMDSDQLTAVIDGEQFRGRSVMDGAASTFGTGFGTAFDMSGGAYSGMTNYVGYTTTGDFTATLLGSRGSTLRCDLDYADSSGLTNVGGVGVCQHSDGRIIDVVW</sequence>
<organism evidence="1 2">
    <name type="scientific">Wenxinia saemankumensis</name>
    <dbReference type="NCBI Taxonomy" id="1447782"/>
    <lineage>
        <taxon>Bacteria</taxon>
        <taxon>Pseudomonadati</taxon>
        <taxon>Pseudomonadota</taxon>
        <taxon>Alphaproteobacteria</taxon>
        <taxon>Rhodobacterales</taxon>
        <taxon>Roseobacteraceae</taxon>
        <taxon>Wenxinia</taxon>
    </lineage>
</organism>
<reference evidence="1 2" key="1">
    <citation type="submission" date="2016-11" db="EMBL/GenBank/DDBJ databases">
        <authorList>
            <person name="Jaros S."/>
            <person name="Januszkiewicz K."/>
            <person name="Wedrychowicz H."/>
        </authorList>
    </citation>
    <scope>NUCLEOTIDE SEQUENCE [LARGE SCALE GENOMIC DNA]</scope>
    <source>
        <strain evidence="1 2">DSM 100565</strain>
    </source>
</reference>
<dbReference type="EMBL" id="FQYO01000007">
    <property type="protein sequence ID" value="SHJ24525.1"/>
    <property type="molecule type" value="Genomic_DNA"/>
</dbReference>
<evidence type="ECO:0000313" key="2">
    <source>
        <dbReference type="Proteomes" id="UP000184292"/>
    </source>
</evidence>
<dbReference type="RefSeq" id="WP_073333875.1">
    <property type="nucleotide sequence ID" value="NZ_FQYO01000007.1"/>
</dbReference>
<gene>
    <name evidence="1" type="ORF">SAMN05444417_3299</name>
</gene>
<evidence type="ECO:0000313" key="1">
    <source>
        <dbReference type="EMBL" id="SHJ24525.1"/>
    </source>
</evidence>
<dbReference type="OrthoDB" id="7868450at2"/>
<dbReference type="AlphaFoldDB" id="A0A1M6HQQ9"/>
<protein>
    <submittedName>
        <fullName evidence="1">Uncharacterized protein</fullName>
    </submittedName>
</protein>
<proteinExistence type="predicted"/>